<protein>
    <submittedName>
        <fullName evidence="5">MarR family transcriptional regulator</fullName>
    </submittedName>
</protein>
<dbReference type="InterPro" id="IPR000835">
    <property type="entry name" value="HTH_MarR-typ"/>
</dbReference>
<dbReference type="Pfam" id="PF01047">
    <property type="entry name" value="MarR"/>
    <property type="match status" value="1"/>
</dbReference>
<dbReference type="InterPro" id="IPR036388">
    <property type="entry name" value="WH-like_DNA-bd_sf"/>
</dbReference>
<dbReference type="SMART" id="SM00347">
    <property type="entry name" value="HTH_MARR"/>
    <property type="match status" value="1"/>
</dbReference>
<dbReference type="PROSITE" id="PS50995">
    <property type="entry name" value="HTH_MARR_2"/>
    <property type="match status" value="1"/>
</dbReference>
<dbReference type="PRINTS" id="PR00598">
    <property type="entry name" value="HTHMARR"/>
</dbReference>
<dbReference type="AlphaFoldDB" id="A0A120KMV3"/>
<sequence>MHETGELSDLLIEFYEKFSSWEQAVVRDSAITLPQMHTLAILGQQSPLRMKELAAKMGITTGTLTVNVDRLEKQGLVARIPHETDRRSILVTLTEAGQALHQEHQNHHLHLTRDLQAALTPEETRQLQDILAKLLQVL</sequence>
<keyword evidence="1" id="KW-0805">Transcription regulation</keyword>
<evidence type="ECO:0000256" key="3">
    <source>
        <dbReference type="ARBA" id="ARBA00023163"/>
    </source>
</evidence>
<organism evidence="5 6">
    <name type="scientific">Desulfomicrobium orale DSM 12838</name>
    <dbReference type="NCBI Taxonomy" id="888061"/>
    <lineage>
        <taxon>Bacteria</taxon>
        <taxon>Pseudomonadati</taxon>
        <taxon>Thermodesulfobacteriota</taxon>
        <taxon>Desulfovibrionia</taxon>
        <taxon>Desulfovibrionales</taxon>
        <taxon>Desulfomicrobiaceae</taxon>
        <taxon>Desulfomicrobium</taxon>
    </lineage>
</organism>
<proteinExistence type="predicted"/>
<dbReference type="EMBL" id="CP014230">
    <property type="protein sequence ID" value="AMD92194.1"/>
    <property type="molecule type" value="Genomic_DNA"/>
</dbReference>
<gene>
    <name evidence="5" type="ORF">AXF15_03100</name>
</gene>
<name>A0A120KMV3_9BACT</name>
<dbReference type="PANTHER" id="PTHR42756:SF1">
    <property type="entry name" value="TRANSCRIPTIONAL REPRESSOR OF EMRAB OPERON"/>
    <property type="match status" value="1"/>
</dbReference>
<evidence type="ECO:0000256" key="1">
    <source>
        <dbReference type="ARBA" id="ARBA00023015"/>
    </source>
</evidence>
<evidence type="ECO:0000256" key="2">
    <source>
        <dbReference type="ARBA" id="ARBA00023125"/>
    </source>
</evidence>
<dbReference type="GO" id="GO:0003677">
    <property type="term" value="F:DNA binding"/>
    <property type="evidence" value="ECO:0007669"/>
    <property type="project" value="UniProtKB-KW"/>
</dbReference>
<dbReference type="SUPFAM" id="SSF46785">
    <property type="entry name" value="Winged helix' DNA-binding domain"/>
    <property type="match status" value="1"/>
</dbReference>
<dbReference type="KEGG" id="doa:AXF15_03100"/>
<evidence type="ECO:0000313" key="6">
    <source>
        <dbReference type="Proteomes" id="UP000063964"/>
    </source>
</evidence>
<dbReference type="Gene3D" id="1.10.10.10">
    <property type="entry name" value="Winged helix-like DNA-binding domain superfamily/Winged helix DNA-binding domain"/>
    <property type="match status" value="1"/>
</dbReference>
<evidence type="ECO:0000313" key="5">
    <source>
        <dbReference type="EMBL" id="AMD92194.1"/>
    </source>
</evidence>
<dbReference type="OrthoDB" id="5521015at2"/>
<dbReference type="RefSeq" id="WP_066603193.1">
    <property type="nucleotide sequence ID" value="NZ_CP014230.1"/>
</dbReference>
<dbReference type="STRING" id="888061.AXF15_03100"/>
<keyword evidence="3" id="KW-0804">Transcription</keyword>
<reference evidence="6" key="1">
    <citation type="submission" date="2016-02" db="EMBL/GenBank/DDBJ databases">
        <authorList>
            <person name="Holder M.E."/>
            <person name="Ajami N.J."/>
            <person name="Petrosino J.F."/>
        </authorList>
    </citation>
    <scope>NUCLEOTIDE SEQUENCE [LARGE SCALE GENOMIC DNA]</scope>
    <source>
        <strain evidence="6">DSM 12838</strain>
    </source>
</reference>
<feature type="domain" description="HTH marR-type" evidence="4">
    <location>
        <begin position="4"/>
        <end position="136"/>
    </location>
</feature>
<dbReference type="Proteomes" id="UP000063964">
    <property type="component" value="Chromosome"/>
</dbReference>
<dbReference type="GO" id="GO:0003700">
    <property type="term" value="F:DNA-binding transcription factor activity"/>
    <property type="evidence" value="ECO:0007669"/>
    <property type="project" value="InterPro"/>
</dbReference>
<accession>A0A120KMV3</accession>
<keyword evidence="6" id="KW-1185">Reference proteome</keyword>
<dbReference type="PANTHER" id="PTHR42756">
    <property type="entry name" value="TRANSCRIPTIONAL REGULATOR, MARR"/>
    <property type="match status" value="1"/>
</dbReference>
<evidence type="ECO:0000259" key="4">
    <source>
        <dbReference type="PROSITE" id="PS50995"/>
    </source>
</evidence>
<dbReference type="InterPro" id="IPR036390">
    <property type="entry name" value="WH_DNA-bd_sf"/>
</dbReference>
<keyword evidence="2" id="KW-0238">DNA-binding</keyword>